<evidence type="ECO:0000256" key="1">
    <source>
        <dbReference type="ARBA" id="ARBA00022857"/>
    </source>
</evidence>
<dbReference type="EMBL" id="CACTIH010005504">
    <property type="protein sequence ID" value="CAA2995591.1"/>
    <property type="molecule type" value="Genomic_DNA"/>
</dbReference>
<evidence type="ECO:0000313" key="4">
    <source>
        <dbReference type="EMBL" id="CAA2995591.1"/>
    </source>
</evidence>
<dbReference type="Gramene" id="OE9A111202T1">
    <property type="protein sequence ID" value="OE9A111202C1"/>
    <property type="gene ID" value="OE9A111202"/>
</dbReference>
<dbReference type="SUPFAM" id="SSF51430">
    <property type="entry name" value="NAD(P)-linked oxidoreductase"/>
    <property type="match status" value="1"/>
</dbReference>
<dbReference type="CDD" id="cd19145">
    <property type="entry name" value="AKR_AKR13D1"/>
    <property type="match status" value="1"/>
</dbReference>
<dbReference type="Pfam" id="PF00248">
    <property type="entry name" value="Aldo_ket_red"/>
    <property type="match status" value="1"/>
</dbReference>
<feature type="domain" description="NADP-dependent oxidoreductase" evidence="3">
    <location>
        <begin position="38"/>
        <end position="317"/>
    </location>
</feature>
<sequence>MAAPATSITVAVPRIKLGSQGLEVSKQGLGCVGMSATYGPPKPEIDMIKLIHHAVDSGVTFFDTSDFYGPHTNEVLLGKALKGRIREKVQLATKFGVQFKDEKIEVRGDPKYVRDSCEASLMRLEMDYIDLYYVHRIDTRVPIEVTIGELKKLVEEGKVKYIGLSEASASTIKRAHAVHPLAAVETEWSLWSRDLEEDIVPTCRELGIGIVPYSPLGRGFLAAGPKFIESLSEGDFRKRFPRFKPENLEQNKQIYLHICEMAARKRCTPAQLALTWVHQQGDDVCPIPGTTKIENLNQNIGALSVELTAHEKAELESYAAADAVKGDRHAFMANTWINSDTPPLSQWIAE</sequence>
<dbReference type="InterPro" id="IPR023210">
    <property type="entry name" value="NADP_OxRdtase_dom"/>
</dbReference>
<accession>A0A8S0SR37</accession>
<evidence type="ECO:0000259" key="3">
    <source>
        <dbReference type="Pfam" id="PF00248"/>
    </source>
</evidence>
<dbReference type="GO" id="GO:0016491">
    <property type="term" value="F:oxidoreductase activity"/>
    <property type="evidence" value="ECO:0007669"/>
    <property type="project" value="UniProtKB-KW"/>
</dbReference>
<name>A0A8S0SR37_OLEEU</name>
<organism evidence="4 5">
    <name type="scientific">Olea europaea subsp. europaea</name>
    <dbReference type="NCBI Taxonomy" id="158383"/>
    <lineage>
        <taxon>Eukaryota</taxon>
        <taxon>Viridiplantae</taxon>
        <taxon>Streptophyta</taxon>
        <taxon>Embryophyta</taxon>
        <taxon>Tracheophyta</taxon>
        <taxon>Spermatophyta</taxon>
        <taxon>Magnoliopsida</taxon>
        <taxon>eudicotyledons</taxon>
        <taxon>Gunneridae</taxon>
        <taxon>Pentapetalae</taxon>
        <taxon>asterids</taxon>
        <taxon>lamiids</taxon>
        <taxon>Lamiales</taxon>
        <taxon>Oleaceae</taxon>
        <taxon>Oleeae</taxon>
        <taxon>Olea</taxon>
    </lineage>
</organism>
<dbReference type="InterPro" id="IPR036812">
    <property type="entry name" value="NAD(P)_OxRdtase_dom_sf"/>
</dbReference>
<dbReference type="Proteomes" id="UP000594638">
    <property type="component" value="Unassembled WGS sequence"/>
</dbReference>
<dbReference type="InterPro" id="IPR050791">
    <property type="entry name" value="Aldo-Keto_reductase"/>
</dbReference>
<dbReference type="FunFam" id="3.20.20.100:FF:000048">
    <property type="entry name" value="Probable aldo-keto reductase 4"/>
    <property type="match status" value="1"/>
</dbReference>
<dbReference type="GO" id="GO:0005737">
    <property type="term" value="C:cytoplasm"/>
    <property type="evidence" value="ECO:0007669"/>
    <property type="project" value="TreeGrafter"/>
</dbReference>
<keyword evidence="5" id="KW-1185">Reference proteome</keyword>
<dbReference type="OrthoDB" id="37537at2759"/>
<reference evidence="4 5" key="1">
    <citation type="submission" date="2019-12" db="EMBL/GenBank/DDBJ databases">
        <authorList>
            <person name="Alioto T."/>
            <person name="Alioto T."/>
            <person name="Gomez Garrido J."/>
        </authorList>
    </citation>
    <scope>NUCLEOTIDE SEQUENCE [LARGE SCALE GENOMIC DNA]</scope>
</reference>
<proteinExistence type="predicted"/>
<evidence type="ECO:0000313" key="5">
    <source>
        <dbReference type="Proteomes" id="UP000594638"/>
    </source>
</evidence>
<gene>
    <name evidence="4" type="ORF">OLEA9_A111202</name>
</gene>
<protein>
    <submittedName>
        <fullName evidence="4">Probable aldo-keto reductase 2</fullName>
    </submittedName>
</protein>
<evidence type="ECO:0000256" key="2">
    <source>
        <dbReference type="ARBA" id="ARBA00023002"/>
    </source>
</evidence>
<dbReference type="PANTHER" id="PTHR43625">
    <property type="entry name" value="AFLATOXIN B1 ALDEHYDE REDUCTASE"/>
    <property type="match status" value="1"/>
</dbReference>
<comment type="caution">
    <text evidence="4">The sequence shown here is derived from an EMBL/GenBank/DDBJ whole genome shotgun (WGS) entry which is preliminary data.</text>
</comment>
<dbReference type="Gene3D" id="3.20.20.100">
    <property type="entry name" value="NADP-dependent oxidoreductase domain"/>
    <property type="match status" value="1"/>
</dbReference>
<keyword evidence="2" id="KW-0560">Oxidoreductase</keyword>
<dbReference type="PRINTS" id="PR00069">
    <property type="entry name" value="ALDKETRDTASE"/>
</dbReference>
<dbReference type="PANTHER" id="PTHR43625:SF40">
    <property type="entry name" value="ALDO-KETO REDUCTASE YAKC [NADP(+)]"/>
    <property type="match status" value="1"/>
</dbReference>
<keyword evidence="1" id="KW-0521">NADP</keyword>
<dbReference type="InterPro" id="IPR020471">
    <property type="entry name" value="AKR"/>
</dbReference>
<dbReference type="AlphaFoldDB" id="A0A8S0SR37"/>